<dbReference type="GeneID" id="98121880"/>
<feature type="compositionally biased region" description="Basic residues" evidence="1">
    <location>
        <begin position="123"/>
        <end position="134"/>
    </location>
</feature>
<feature type="compositionally biased region" description="Basic and acidic residues" evidence="1">
    <location>
        <begin position="147"/>
        <end position="156"/>
    </location>
</feature>
<comment type="caution">
    <text evidence="2">The sequence shown here is derived from an EMBL/GenBank/DDBJ whole genome shotgun (WGS) entry which is preliminary data.</text>
</comment>
<reference evidence="2 3" key="1">
    <citation type="journal article" date="2024" name="Commun. Biol.">
        <title>Comparative genomic analysis of thermophilic fungi reveals convergent evolutionary adaptations and gene losses.</title>
        <authorList>
            <person name="Steindorff A.S."/>
            <person name="Aguilar-Pontes M.V."/>
            <person name="Robinson A.J."/>
            <person name="Andreopoulos B."/>
            <person name="LaButti K."/>
            <person name="Kuo A."/>
            <person name="Mondo S."/>
            <person name="Riley R."/>
            <person name="Otillar R."/>
            <person name="Haridas S."/>
            <person name="Lipzen A."/>
            <person name="Grimwood J."/>
            <person name="Schmutz J."/>
            <person name="Clum A."/>
            <person name="Reid I.D."/>
            <person name="Moisan M.C."/>
            <person name="Butler G."/>
            <person name="Nguyen T.T.M."/>
            <person name="Dewar K."/>
            <person name="Conant G."/>
            <person name="Drula E."/>
            <person name="Henrissat B."/>
            <person name="Hansel C."/>
            <person name="Singer S."/>
            <person name="Hutchinson M.I."/>
            <person name="de Vries R.P."/>
            <person name="Natvig D.O."/>
            <person name="Powell A.J."/>
            <person name="Tsang A."/>
            <person name="Grigoriev I.V."/>
        </authorList>
    </citation>
    <scope>NUCLEOTIDE SEQUENCE [LARGE SCALE GENOMIC DNA]</scope>
    <source>
        <strain evidence="2 3">ATCC 22073</strain>
    </source>
</reference>
<sequence>MPINWSSLYSLLSPPAALRDVFFFSQSQPAVEDDQANPTTTPGQTDSNNNNNTLTMSRAAAHRSPSMSSSTSSASTSTTSLSTEDSGVAPRRSATHVVNLDPLSRTFPKPDNEPSLEELLARKPPRHSLHHVLRNPREPPAAVAARLSEEAAKERQRKFEEAKRKLLEAKEELDRGRRI</sequence>
<evidence type="ECO:0000256" key="1">
    <source>
        <dbReference type="SAM" id="MobiDB-lite"/>
    </source>
</evidence>
<proteinExistence type="predicted"/>
<keyword evidence="3" id="KW-1185">Reference proteome</keyword>
<accession>A0ABR4DN30</accession>
<evidence type="ECO:0000313" key="3">
    <source>
        <dbReference type="Proteomes" id="UP001600064"/>
    </source>
</evidence>
<feature type="region of interest" description="Disordered" evidence="1">
    <location>
        <begin position="29"/>
        <end position="156"/>
    </location>
</feature>
<protein>
    <submittedName>
        <fullName evidence="2">Uncharacterized protein</fullName>
    </submittedName>
</protein>
<organism evidence="2 3">
    <name type="scientific">Remersonia thermophila</name>
    <dbReference type="NCBI Taxonomy" id="72144"/>
    <lineage>
        <taxon>Eukaryota</taxon>
        <taxon>Fungi</taxon>
        <taxon>Dikarya</taxon>
        <taxon>Ascomycota</taxon>
        <taxon>Pezizomycotina</taxon>
        <taxon>Sordariomycetes</taxon>
        <taxon>Sordariomycetidae</taxon>
        <taxon>Sordariales</taxon>
        <taxon>Sordariales incertae sedis</taxon>
        <taxon>Remersonia</taxon>
    </lineage>
</organism>
<dbReference type="RefSeq" id="XP_070870465.1">
    <property type="nucleotide sequence ID" value="XM_071007236.1"/>
</dbReference>
<name>A0ABR4DN30_9PEZI</name>
<dbReference type="EMBL" id="JAZGUE010000001">
    <property type="protein sequence ID" value="KAL2271741.1"/>
    <property type="molecule type" value="Genomic_DNA"/>
</dbReference>
<evidence type="ECO:0000313" key="2">
    <source>
        <dbReference type="EMBL" id="KAL2271741.1"/>
    </source>
</evidence>
<gene>
    <name evidence="2" type="ORF">VTJ83DRAFT_1112</name>
</gene>
<dbReference type="Proteomes" id="UP001600064">
    <property type="component" value="Unassembled WGS sequence"/>
</dbReference>
<feature type="compositionally biased region" description="Low complexity" evidence="1">
    <location>
        <begin position="64"/>
        <end position="86"/>
    </location>
</feature>
<feature type="compositionally biased region" description="Polar residues" evidence="1">
    <location>
        <begin position="36"/>
        <end position="56"/>
    </location>
</feature>